<reference evidence="1 2" key="1">
    <citation type="submission" date="2022-12" db="EMBL/GenBank/DDBJ databases">
        <title>Genome Sequence of Deinococcus aquaticus Type Strain PB314.</title>
        <authorList>
            <person name="Albert C."/>
            <person name="Hill J."/>
            <person name="Boren L."/>
            <person name="Scholz-Ng S."/>
            <person name="Fatema N."/>
            <person name="Grosso R."/>
            <person name="Soboslay E."/>
            <person name="Tuohy J."/>
        </authorList>
    </citation>
    <scope>NUCLEOTIDE SEQUENCE [LARGE SCALE GENOMIC DNA]</scope>
    <source>
        <strain evidence="1 2">PB-314</strain>
    </source>
</reference>
<proteinExistence type="predicted"/>
<keyword evidence="2" id="KW-1185">Reference proteome</keyword>
<evidence type="ECO:0000313" key="2">
    <source>
        <dbReference type="Proteomes" id="UP001217044"/>
    </source>
</evidence>
<dbReference type="Proteomes" id="UP001217044">
    <property type="component" value="Chromosome"/>
</dbReference>
<gene>
    <name evidence="1" type="ORF">M8445_10725</name>
</gene>
<name>A0ABY7UY40_9DEIO</name>
<organism evidence="1 2">
    <name type="scientific">Deinococcus aquaticus</name>
    <dbReference type="NCBI Taxonomy" id="328692"/>
    <lineage>
        <taxon>Bacteria</taxon>
        <taxon>Thermotogati</taxon>
        <taxon>Deinococcota</taxon>
        <taxon>Deinococci</taxon>
        <taxon>Deinococcales</taxon>
        <taxon>Deinococcaceae</taxon>
        <taxon>Deinococcus</taxon>
    </lineage>
</organism>
<sequence length="121" mass="13406">MRFLLIALALVLTVMYFTFGLRFGYVTLTPTYLLHASGENRYGLNIFEDRAKIGVRGSCKVRTGTATVRLLDPQGVQVAGQVCPKGEWGLNVLTSGPEGKYQLVVEFDKFSGVMDLKEARQ</sequence>
<dbReference type="RefSeq" id="WP_273987749.1">
    <property type="nucleotide sequence ID" value="NZ_BAABQT010000002.1"/>
</dbReference>
<accession>A0ABY7UY40</accession>
<dbReference type="EMBL" id="CP115165">
    <property type="protein sequence ID" value="WDA57822.1"/>
    <property type="molecule type" value="Genomic_DNA"/>
</dbReference>
<protein>
    <submittedName>
        <fullName evidence="1">Uncharacterized protein</fullName>
    </submittedName>
</protein>
<evidence type="ECO:0000313" key="1">
    <source>
        <dbReference type="EMBL" id="WDA57822.1"/>
    </source>
</evidence>